<dbReference type="GO" id="GO:0046486">
    <property type="term" value="P:glycerolipid metabolic process"/>
    <property type="evidence" value="ECO:0007669"/>
    <property type="project" value="UniProtKB-ARBA"/>
</dbReference>
<evidence type="ECO:0000256" key="4">
    <source>
        <dbReference type="PROSITE-ProRule" id="PRU01161"/>
    </source>
</evidence>
<proteinExistence type="predicted"/>
<gene>
    <name evidence="6" type="ORF">DFH08DRAFT_730453</name>
</gene>
<keyword evidence="1 4" id="KW-0378">Hydrolase</keyword>
<dbReference type="GO" id="GO:0043531">
    <property type="term" value="F:ADP binding"/>
    <property type="evidence" value="ECO:0007669"/>
    <property type="project" value="InterPro"/>
</dbReference>
<keyword evidence="2 4" id="KW-0442">Lipid degradation</keyword>
<feature type="short sequence motif" description="GXGXXG" evidence="4">
    <location>
        <begin position="41"/>
        <end position="46"/>
    </location>
</feature>
<dbReference type="GO" id="GO:0019369">
    <property type="term" value="P:arachidonate metabolic process"/>
    <property type="evidence" value="ECO:0007669"/>
    <property type="project" value="TreeGrafter"/>
</dbReference>
<protein>
    <submittedName>
        <fullName evidence="6">FabD lysophospholipase-like protein</fullName>
    </submittedName>
</protein>
<evidence type="ECO:0000259" key="5">
    <source>
        <dbReference type="PROSITE" id="PS51635"/>
    </source>
</evidence>
<feature type="active site" description="Proton acceptor" evidence="4">
    <location>
        <position position="223"/>
    </location>
</feature>
<comment type="caution">
    <text evidence="6">The sequence shown here is derived from an EMBL/GenBank/DDBJ whole genome shotgun (WGS) entry which is preliminary data.</text>
</comment>
<evidence type="ECO:0000256" key="1">
    <source>
        <dbReference type="ARBA" id="ARBA00022801"/>
    </source>
</evidence>
<feature type="short sequence motif" description="DGA/G" evidence="4">
    <location>
        <begin position="223"/>
        <end position="225"/>
    </location>
</feature>
<feature type="short sequence motif" description="GXSXG" evidence="4">
    <location>
        <begin position="81"/>
        <end position="85"/>
    </location>
</feature>
<dbReference type="SUPFAM" id="SSF52151">
    <property type="entry name" value="FabD/lysophospholipase-like"/>
    <property type="match status" value="1"/>
</dbReference>
<name>A0AAD7F3J7_9AGAR</name>
<evidence type="ECO:0000313" key="6">
    <source>
        <dbReference type="EMBL" id="KAJ7364045.1"/>
    </source>
</evidence>
<dbReference type="GO" id="GO:0016020">
    <property type="term" value="C:membrane"/>
    <property type="evidence" value="ECO:0007669"/>
    <property type="project" value="TreeGrafter"/>
</dbReference>
<reference evidence="6" key="1">
    <citation type="submission" date="2023-03" db="EMBL/GenBank/DDBJ databases">
        <title>Massive genome expansion in bonnet fungi (Mycena s.s.) driven by repeated elements and novel gene families across ecological guilds.</title>
        <authorList>
            <consortium name="Lawrence Berkeley National Laboratory"/>
            <person name="Harder C.B."/>
            <person name="Miyauchi S."/>
            <person name="Viragh M."/>
            <person name="Kuo A."/>
            <person name="Thoen E."/>
            <person name="Andreopoulos B."/>
            <person name="Lu D."/>
            <person name="Skrede I."/>
            <person name="Drula E."/>
            <person name="Henrissat B."/>
            <person name="Morin E."/>
            <person name="Kohler A."/>
            <person name="Barry K."/>
            <person name="LaButti K."/>
            <person name="Morin E."/>
            <person name="Salamov A."/>
            <person name="Lipzen A."/>
            <person name="Mereny Z."/>
            <person name="Hegedus B."/>
            <person name="Baldrian P."/>
            <person name="Stursova M."/>
            <person name="Weitz H."/>
            <person name="Taylor A."/>
            <person name="Grigoriev I.V."/>
            <person name="Nagy L.G."/>
            <person name="Martin F."/>
            <person name="Kauserud H."/>
        </authorList>
    </citation>
    <scope>NUCLEOTIDE SEQUENCE</scope>
    <source>
        <strain evidence="6">CBHHK002</strain>
    </source>
</reference>
<dbReference type="Gene3D" id="3.40.1090.10">
    <property type="entry name" value="Cytosolic phospholipase A2 catalytic domain"/>
    <property type="match status" value="1"/>
</dbReference>
<dbReference type="PROSITE" id="PS51635">
    <property type="entry name" value="PNPLA"/>
    <property type="match status" value="1"/>
</dbReference>
<dbReference type="Gene3D" id="3.40.50.300">
    <property type="entry name" value="P-loop containing nucleotide triphosphate hydrolases"/>
    <property type="match status" value="1"/>
</dbReference>
<dbReference type="SUPFAM" id="SSF52540">
    <property type="entry name" value="P-loop containing nucleoside triphosphate hydrolases"/>
    <property type="match status" value="1"/>
</dbReference>
<dbReference type="Proteomes" id="UP001218218">
    <property type="component" value="Unassembled WGS sequence"/>
</dbReference>
<feature type="active site" description="Nucleophile" evidence="4">
    <location>
        <position position="83"/>
    </location>
</feature>
<dbReference type="Pfam" id="PF01734">
    <property type="entry name" value="Patatin"/>
    <property type="match status" value="1"/>
</dbReference>
<dbReference type="EMBL" id="JARIHO010000003">
    <property type="protein sequence ID" value="KAJ7364045.1"/>
    <property type="molecule type" value="Genomic_DNA"/>
</dbReference>
<dbReference type="GO" id="GO:0016042">
    <property type="term" value="P:lipid catabolic process"/>
    <property type="evidence" value="ECO:0007669"/>
    <property type="project" value="UniProtKB-UniRule"/>
</dbReference>
<dbReference type="PANTHER" id="PTHR24185">
    <property type="entry name" value="CALCIUM-INDEPENDENT PHOSPHOLIPASE A2-GAMMA"/>
    <property type="match status" value="1"/>
</dbReference>
<evidence type="ECO:0000256" key="2">
    <source>
        <dbReference type="ARBA" id="ARBA00022963"/>
    </source>
</evidence>
<dbReference type="GO" id="GO:0047499">
    <property type="term" value="F:calcium-independent phospholipase A2 activity"/>
    <property type="evidence" value="ECO:0007669"/>
    <property type="project" value="TreeGrafter"/>
</dbReference>
<evidence type="ECO:0000313" key="7">
    <source>
        <dbReference type="Proteomes" id="UP001218218"/>
    </source>
</evidence>
<accession>A0AAD7F3J7</accession>
<evidence type="ECO:0000256" key="3">
    <source>
        <dbReference type="ARBA" id="ARBA00023098"/>
    </source>
</evidence>
<keyword evidence="7" id="KW-1185">Reference proteome</keyword>
<dbReference type="InterPro" id="IPR002641">
    <property type="entry name" value="PNPLA_dom"/>
</dbReference>
<sequence>MQRILTPVCRTALVPFTTTHTLLLAMDNPESPGLCLLALDGGGIRGLSMLIILQHLMYRLKVAEDLPDIPHPCNYFNLIGGTSTGGLIALILGRLRMSVEDTIKAYGELSREVFSDVKPAGSNGRFKASKLEKALKEIVRAKSVSQDPEERLEDTHKNACKMFVCTTTATNMTLPVLLHTYNTCDHPAMDCTIWQAGRATSAVPTFFKQIEIGYPGMEEAFLDGGMGHNNPTAALLLEAKVLFPNKKIACIISLGTGQPHTINIPKPSLLNNFIPLDVVKAIQKLATGCEKEHQSLAHRFDGVAHLYFRFNVEQGMQNIQLNQWEKLGDVAANTRQYIQSQPVINQLADAVKSLSEKIGSVSTTAVSSAPDEIKKSQPTPALIRCPPPSQIFQGRQDILTKMNEYFSRDIGERHIYVLYGMGGSGKTQIALKFLAMTNKVSTPRFTKQFFINASSLQTLNIAFKNIAIVYKIGNSLQDVLLWLVTQIEEWMLLFDNVDDTNLNLFPFFPRCTHGNIIITSRSSQLAVHGPMSHSKVGNMDETNSIDLLLLRAAKENTVETAEKAAEIVKKLSCLPLAIVQA</sequence>
<feature type="non-terminal residue" evidence="6">
    <location>
        <position position="581"/>
    </location>
</feature>
<dbReference type="CDD" id="cd07216">
    <property type="entry name" value="Pat17_PNPLA8_PNPLA9_like3"/>
    <property type="match status" value="1"/>
</dbReference>
<dbReference type="InterPro" id="IPR027417">
    <property type="entry name" value="P-loop_NTPase"/>
</dbReference>
<organism evidence="6 7">
    <name type="scientific">Mycena albidolilacea</name>
    <dbReference type="NCBI Taxonomy" id="1033008"/>
    <lineage>
        <taxon>Eukaryota</taxon>
        <taxon>Fungi</taxon>
        <taxon>Dikarya</taxon>
        <taxon>Basidiomycota</taxon>
        <taxon>Agaricomycotina</taxon>
        <taxon>Agaricomycetes</taxon>
        <taxon>Agaricomycetidae</taxon>
        <taxon>Agaricales</taxon>
        <taxon>Marasmiineae</taxon>
        <taxon>Mycenaceae</taxon>
        <taxon>Mycena</taxon>
    </lineage>
</organism>
<dbReference type="AlphaFoldDB" id="A0AAD7F3J7"/>
<keyword evidence="3 4" id="KW-0443">Lipid metabolism</keyword>
<dbReference type="InterPro" id="IPR016035">
    <property type="entry name" value="Acyl_Trfase/lysoPLipase"/>
</dbReference>
<dbReference type="PANTHER" id="PTHR24185:SF1">
    <property type="entry name" value="CALCIUM-INDEPENDENT PHOSPHOLIPASE A2-GAMMA"/>
    <property type="match status" value="1"/>
</dbReference>
<feature type="domain" description="PNPLA" evidence="5">
    <location>
        <begin position="37"/>
        <end position="236"/>
    </location>
</feature>